<keyword evidence="4" id="KW-0267">Excision nuclease</keyword>
<feature type="domain" description="UVR" evidence="6">
    <location>
        <begin position="198"/>
        <end position="233"/>
    </location>
</feature>
<dbReference type="Pfam" id="PF01541">
    <property type="entry name" value="GIY-YIG"/>
    <property type="match status" value="1"/>
</dbReference>
<dbReference type="CDD" id="cd10434">
    <property type="entry name" value="GIY-YIG_UvrC_Cho"/>
    <property type="match status" value="1"/>
</dbReference>
<keyword evidence="1" id="KW-0963">Cytoplasm</keyword>
<dbReference type="PANTHER" id="PTHR30562:SF1">
    <property type="entry name" value="UVRABC SYSTEM PROTEIN C"/>
    <property type="match status" value="1"/>
</dbReference>
<organism evidence="9 10">
    <name type="scientific">candidate division WWE3 bacterium CG_4_9_14_0_2_um_filter_35_11</name>
    <dbReference type="NCBI Taxonomy" id="1975077"/>
    <lineage>
        <taxon>Bacteria</taxon>
        <taxon>Katanobacteria</taxon>
    </lineage>
</organism>
<dbReference type="InterPro" id="IPR001162">
    <property type="entry name" value="UvrC_RNase_H_dom"/>
</dbReference>
<dbReference type="EMBL" id="PFSJ01000013">
    <property type="protein sequence ID" value="PJC23762.1"/>
    <property type="molecule type" value="Genomic_DNA"/>
</dbReference>
<gene>
    <name evidence="9" type="ORF">CO058_01815</name>
</gene>
<evidence type="ECO:0000256" key="3">
    <source>
        <dbReference type="ARBA" id="ARBA00022769"/>
    </source>
</evidence>
<dbReference type="InterPro" id="IPR001943">
    <property type="entry name" value="UVR_dom"/>
</dbReference>
<dbReference type="SUPFAM" id="SSF82771">
    <property type="entry name" value="GIY-YIG endonuclease"/>
    <property type="match status" value="1"/>
</dbReference>
<feature type="domain" description="UvrC family homology region profile" evidence="8">
    <location>
        <begin position="263"/>
        <end position="370"/>
    </location>
</feature>
<dbReference type="Gene3D" id="4.10.860.10">
    <property type="entry name" value="UVR domain"/>
    <property type="match status" value="1"/>
</dbReference>
<sequence length="439" mass="50607">MYKNLPEVPGVYIFRNSKKKVLYVGKAINLKNRVSSYFANPDLLDPKTSALVSKVESIEHIEVQNEIEALLLESELIKRYKPPYNINLKDDKFYKYIVVDENSPKKVGTTRRISIGKHKYFGPYPESTSITIILKTLRKIFPYRDCSAAKFNRYKKAKRPCLYGHIGLCMAPCQGDLQVTANDQNVKKISEYLSGDRKTLFNKIEKEMKLASKNLEFEKAAYLRDQVASYNYLTQEIGNIREYMEVPNTIEIRNTEGVSELMRVLQEKASLFFNKDTGAADFRIETFDISNIQGKNAVGAMVVTTGGAPDKNEYRRFKIQTKDTPDDFAMMKEMLIRRFSRKEHQPKWDDPDLIVIDGGKGQLTYAIEALKITNKNFPIIGLAKREEEIIYINQNGEFEILKLSASSTALNILKKGRDEAHRFGITYYRKLHRKKLLEK</sequence>
<evidence type="ECO:0000259" key="7">
    <source>
        <dbReference type="PROSITE" id="PS50164"/>
    </source>
</evidence>
<dbReference type="SMART" id="SM00465">
    <property type="entry name" value="GIYc"/>
    <property type="match status" value="1"/>
</dbReference>
<evidence type="ECO:0000256" key="5">
    <source>
        <dbReference type="ARBA" id="ARBA00023204"/>
    </source>
</evidence>
<reference evidence="10" key="1">
    <citation type="submission" date="2017-09" db="EMBL/GenBank/DDBJ databases">
        <title>Depth-based differentiation of microbial function through sediment-hosted aquifers and enrichment of novel symbionts in the deep terrestrial subsurface.</title>
        <authorList>
            <person name="Probst A.J."/>
            <person name="Ladd B."/>
            <person name="Jarett J.K."/>
            <person name="Geller-Mcgrath D.E."/>
            <person name="Sieber C.M.K."/>
            <person name="Emerson J.B."/>
            <person name="Anantharaman K."/>
            <person name="Thomas B.C."/>
            <person name="Malmstrom R."/>
            <person name="Stieglmeier M."/>
            <person name="Klingl A."/>
            <person name="Woyke T."/>
            <person name="Ryan C.M."/>
            <person name="Banfield J.F."/>
        </authorList>
    </citation>
    <scope>NUCLEOTIDE SEQUENCE [LARGE SCALE GENOMIC DNA]</scope>
</reference>
<evidence type="ECO:0000256" key="1">
    <source>
        <dbReference type="ARBA" id="ARBA00022490"/>
    </source>
</evidence>
<dbReference type="Pfam" id="PF08459">
    <property type="entry name" value="UvrC_RNaseH_dom"/>
    <property type="match status" value="1"/>
</dbReference>
<protein>
    <recommendedName>
        <fullName evidence="11">Excinuclease ABC subunit C</fullName>
    </recommendedName>
</protein>
<evidence type="ECO:0000259" key="8">
    <source>
        <dbReference type="PROSITE" id="PS50165"/>
    </source>
</evidence>
<dbReference type="SUPFAM" id="SSF46600">
    <property type="entry name" value="C-terminal UvrC-binding domain of UvrB"/>
    <property type="match status" value="1"/>
</dbReference>
<evidence type="ECO:0000259" key="6">
    <source>
        <dbReference type="PROSITE" id="PS50151"/>
    </source>
</evidence>
<dbReference type="InterPro" id="IPR000305">
    <property type="entry name" value="GIY-YIG_endonuc"/>
</dbReference>
<comment type="caution">
    <text evidence="9">The sequence shown here is derived from an EMBL/GenBank/DDBJ whole genome shotgun (WGS) entry which is preliminary data.</text>
</comment>
<dbReference type="PROSITE" id="PS50164">
    <property type="entry name" value="GIY_YIG"/>
    <property type="match status" value="1"/>
</dbReference>
<evidence type="ECO:0000313" key="9">
    <source>
        <dbReference type="EMBL" id="PJC23762.1"/>
    </source>
</evidence>
<dbReference type="InterPro" id="IPR050066">
    <property type="entry name" value="UvrABC_protein_C"/>
</dbReference>
<feature type="domain" description="GIY-YIG" evidence="7">
    <location>
        <begin position="7"/>
        <end position="86"/>
    </location>
</feature>
<evidence type="ECO:0008006" key="11">
    <source>
        <dbReference type="Google" id="ProtNLM"/>
    </source>
</evidence>
<evidence type="ECO:0000256" key="2">
    <source>
        <dbReference type="ARBA" id="ARBA00022763"/>
    </source>
</evidence>
<evidence type="ECO:0000256" key="4">
    <source>
        <dbReference type="ARBA" id="ARBA00022881"/>
    </source>
</evidence>
<proteinExistence type="predicted"/>
<dbReference type="PROSITE" id="PS50165">
    <property type="entry name" value="UVRC"/>
    <property type="match status" value="1"/>
</dbReference>
<accession>A0A2M8ELZ9</accession>
<dbReference type="Gene3D" id="3.40.1440.10">
    <property type="entry name" value="GIY-YIG endonuclease"/>
    <property type="match status" value="1"/>
</dbReference>
<dbReference type="InterPro" id="IPR047296">
    <property type="entry name" value="GIY-YIG_UvrC_Cho"/>
</dbReference>
<dbReference type="GO" id="GO:0009380">
    <property type="term" value="C:excinuclease repair complex"/>
    <property type="evidence" value="ECO:0007669"/>
    <property type="project" value="TreeGrafter"/>
</dbReference>
<dbReference type="Proteomes" id="UP000229756">
    <property type="component" value="Unassembled WGS sequence"/>
</dbReference>
<keyword evidence="2" id="KW-0227">DNA damage</keyword>
<evidence type="ECO:0000313" key="10">
    <source>
        <dbReference type="Proteomes" id="UP000229756"/>
    </source>
</evidence>
<dbReference type="Gene3D" id="3.30.420.340">
    <property type="entry name" value="UvrC, RNAse H endonuclease domain"/>
    <property type="match status" value="1"/>
</dbReference>
<dbReference type="PROSITE" id="PS50151">
    <property type="entry name" value="UVR"/>
    <property type="match status" value="1"/>
</dbReference>
<dbReference type="Pfam" id="PF02151">
    <property type="entry name" value="UVR"/>
    <property type="match status" value="1"/>
</dbReference>
<dbReference type="PANTHER" id="PTHR30562">
    <property type="entry name" value="UVRC/OXIDOREDUCTASE"/>
    <property type="match status" value="1"/>
</dbReference>
<dbReference type="FunFam" id="3.40.1440.10:FF:000001">
    <property type="entry name" value="UvrABC system protein C"/>
    <property type="match status" value="1"/>
</dbReference>
<name>A0A2M8ELZ9_UNCKA</name>
<dbReference type="AlphaFoldDB" id="A0A2M8ELZ9"/>
<dbReference type="GO" id="GO:0009381">
    <property type="term" value="F:excinuclease ABC activity"/>
    <property type="evidence" value="ECO:0007669"/>
    <property type="project" value="InterPro"/>
</dbReference>
<dbReference type="InterPro" id="IPR036876">
    <property type="entry name" value="UVR_dom_sf"/>
</dbReference>
<keyword evidence="3" id="KW-0228">DNA excision</keyword>
<keyword evidence="5" id="KW-0234">DNA repair</keyword>
<dbReference type="InterPro" id="IPR035901">
    <property type="entry name" value="GIY-YIG_endonuc_sf"/>
</dbReference>
<dbReference type="GO" id="GO:0006289">
    <property type="term" value="P:nucleotide-excision repair"/>
    <property type="evidence" value="ECO:0007669"/>
    <property type="project" value="InterPro"/>
</dbReference>
<dbReference type="InterPro" id="IPR038476">
    <property type="entry name" value="UvrC_RNase_H_dom_sf"/>
</dbReference>